<dbReference type="AlphaFoldDB" id="A0AAE3P2C9"/>
<dbReference type="Gene3D" id="3.20.20.80">
    <property type="entry name" value="Glycosidases"/>
    <property type="match status" value="1"/>
</dbReference>
<name>A0AAE3P2C9_9BACT</name>
<dbReference type="RefSeq" id="WP_321536929.1">
    <property type="nucleotide sequence ID" value="NZ_JARGDL010000028.1"/>
</dbReference>
<dbReference type="InterPro" id="IPR006047">
    <property type="entry name" value="GH13_cat_dom"/>
</dbReference>
<dbReference type="Proteomes" id="UP001221302">
    <property type="component" value="Unassembled WGS sequence"/>
</dbReference>
<dbReference type="PANTHER" id="PTHR47786:SF2">
    <property type="entry name" value="GLYCOSYL HYDROLASE FAMILY 13 CATALYTIC DOMAIN-CONTAINING PROTEIN"/>
    <property type="match status" value="1"/>
</dbReference>
<dbReference type="GO" id="GO:0005975">
    <property type="term" value="P:carbohydrate metabolic process"/>
    <property type="evidence" value="ECO:0007669"/>
    <property type="project" value="InterPro"/>
</dbReference>
<dbReference type="GO" id="GO:0016787">
    <property type="term" value="F:hydrolase activity"/>
    <property type="evidence" value="ECO:0007669"/>
    <property type="project" value="UniProtKB-KW"/>
</dbReference>
<dbReference type="PANTHER" id="PTHR47786">
    <property type="entry name" value="ALPHA-1,4-GLUCAN:MALTOSE-1-PHOSPHATE MALTOSYLTRANSFERASE"/>
    <property type="match status" value="1"/>
</dbReference>
<keyword evidence="3" id="KW-1185">Reference proteome</keyword>
<sequence length="491" mass="57960">MVINPKIYEINTRVFLRKFDSTNKKARLLDVPFSYWKYLADLGINYIWLMGIWKTCPATIEKYCFEDNLVKNYSKALKDFKHEDVIGSPYSIDKYELNESICSKDELKIFREKLKSIGLGLILDFVPNHYSSESELIYTHPEIFLQVDEATFKNDNHTYFQPNILEKKFFAHGRDPFFPAWQDTIQVNVCNREAREFQKNELKKISEMCDGVRCDMAMLALNNVFKNTWGSALQEKCKQESTEFWNEIISFIKSQNNKFLFIAEAYWDLEWQLQQIGFDFTYDKSLTDRLKFASAKDVLDHLKAEYDYQIKSLRFIENHDEERAIIEFGKEKSKAAAVIISTILGGKLYFDGQFEGKKIKLPVQLGREPEEKIQESIKYFYNKLLSITNHDIFYLGQWKLLEPISSWMNNYTFKNILAWEWSYNNERRIVAVNYSPSIATCRLKIDVAGYPDEFLIKDLLNQVEYLRSSEEIHTLGLYIELKPFQSHIFSL</sequence>
<dbReference type="EMBL" id="JARGDL010000028">
    <property type="protein sequence ID" value="MDF1613152.1"/>
    <property type="molecule type" value="Genomic_DNA"/>
</dbReference>
<gene>
    <name evidence="2" type="ORF">P0M35_13380</name>
</gene>
<feature type="domain" description="Glycosyl hydrolase family 13 catalytic" evidence="1">
    <location>
        <begin position="9"/>
        <end position="388"/>
    </location>
</feature>
<proteinExistence type="predicted"/>
<dbReference type="Pfam" id="PF00128">
    <property type="entry name" value="Alpha-amylase"/>
    <property type="match status" value="1"/>
</dbReference>
<protein>
    <submittedName>
        <fullName evidence="2">Alpha-amylase family glycosyl hydrolase</fullName>
    </submittedName>
</protein>
<evidence type="ECO:0000259" key="1">
    <source>
        <dbReference type="SMART" id="SM00642"/>
    </source>
</evidence>
<evidence type="ECO:0000313" key="2">
    <source>
        <dbReference type="EMBL" id="MDF1613152.1"/>
    </source>
</evidence>
<organism evidence="2 3">
    <name type="scientific">Stygiobacter electus</name>
    <dbReference type="NCBI Taxonomy" id="3032292"/>
    <lineage>
        <taxon>Bacteria</taxon>
        <taxon>Pseudomonadati</taxon>
        <taxon>Ignavibacteriota</taxon>
        <taxon>Ignavibacteria</taxon>
        <taxon>Ignavibacteriales</taxon>
        <taxon>Melioribacteraceae</taxon>
        <taxon>Stygiobacter</taxon>
    </lineage>
</organism>
<evidence type="ECO:0000313" key="3">
    <source>
        <dbReference type="Proteomes" id="UP001221302"/>
    </source>
</evidence>
<dbReference type="SUPFAM" id="SSF51445">
    <property type="entry name" value="(Trans)glycosidases"/>
    <property type="match status" value="1"/>
</dbReference>
<keyword evidence="2" id="KW-0378">Hydrolase</keyword>
<dbReference type="InterPro" id="IPR017853">
    <property type="entry name" value="GH"/>
</dbReference>
<comment type="caution">
    <text evidence="2">The sequence shown here is derived from an EMBL/GenBank/DDBJ whole genome shotgun (WGS) entry which is preliminary data.</text>
</comment>
<reference evidence="2" key="1">
    <citation type="submission" date="2023-03" db="EMBL/GenBank/DDBJ databases">
        <title>Stygiobacter electus gen. nov., sp. nov., facultatively anaerobic thermotolerant bacterium of the class Ignavibacteria from a well of Yessentuki mineral water deposit.</title>
        <authorList>
            <person name="Podosokorskaya O.A."/>
            <person name="Elcheninov A.G."/>
            <person name="Petrova N.F."/>
            <person name="Zavarzina D.G."/>
            <person name="Kublanov I.V."/>
            <person name="Merkel A.Y."/>
        </authorList>
    </citation>
    <scope>NUCLEOTIDE SEQUENCE</scope>
    <source>
        <strain evidence="2">09-Me</strain>
    </source>
</reference>
<dbReference type="SMART" id="SM00642">
    <property type="entry name" value="Aamy"/>
    <property type="match status" value="1"/>
</dbReference>
<accession>A0AAE3P2C9</accession>